<gene>
    <name evidence="7" type="ORF">Q4Q39_00200</name>
</gene>
<evidence type="ECO:0000256" key="2">
    <source>
        <dbReference type="ARBA" id="ARBA00023015"/>
    </source>
</evidence>
<feature type="domain" description="RNA polymerase sigma factor 70 region 4 type 2" evidence="6">
    <location>
        <begin position="120"/>
        <end position="169"/>
    </location>
</feature>
<organism evidence="7 8">
    <name type="scientific">Flavivirga amylovorans</name>
    <dbReference type="NCBI Taxonomy" id="870486"/>
    <lineage>
        <taxon>Bacteria</taxon>
        <taxon>Pseudomonadati</taxon>
        <taxon>Bacteroidota</taxon>
        <taxon>Flavobacteriia</taxon>
        <taxon>Flavobacteriales</taxon>
        <taxon>Flavobacteriaceae</taxon>
        <taxon>Flavivirga</taxon>
    </lineage>
</organism>
<dbReference type="InterPro" id="IPR013325">
    <property type="entry name" value="RNA_pol_sigma_r2"/>
</dbReference>
<reference evidence="7" key="1">
    <citation type="submission" date="2023-07" db="EMBL/GenBank/DDBJ databases">
        <title>Two novel species in the genus Flavivirga.</title>
        <authorList>
            <person name="Kwon K."/>
        </authorList>
    </citation>
    <scope>NUCLEOTIDE SEQUENCE</scope>
    <source>
        <strain evidence="7">KACC 14157</strain>
    </source>
</reference>
<dbReference type="InterPro" id="IPR036388">
    <property type="entry name" value="WH-like_DNA-bd_sf"/>
</dbReference>
<evidence type="ECO:0000256" key="3">
    <source>
        <dbReference type="ARBA" id="ARBA00023082"/>
    </source>
</evidence>
<dbReference type="Pfam" id="PF08281">
    <property type="entry name" value="Sigma70_r4_2"/>
    <property type="match status" value="1"/>
</dbReference>
<dbReference type="Gene3D" id="1.10.10.10">
    <property type="entry name" value="Winged helix-like DNA-binding domain superfamily/Winged helix DNA-binding domain"/>
    <property type="match status" value="1"/>
</dbReference>
<dbReference type="PANTHER" id="PTHR43133:SF46">
    <property type="entry name" value="RNA POLYMERASE SIGMA-70 FACTOR ECF SUBFAMILY"/>
    <property type="match status" value="1"/>
</dbReference>
<dbReference type="InterPro" id="IPR007627">
    <property type="entry name" value="RNA_pol_sigma70_r2"/>
</dbReference>
<feature type="domain" description="RNA polymerase sigma-70 region 2" evidence="5">
    <location>
        <begin position="36"/>
        <end position="89"/>
    </location>
</feature>
<protein>
    <submittedName>
        <fullName evidence="7">RNA polymerase sigma-70 factor</fullName>
    </submittedName>
</protein>
<dbReference type="InterPro" id="IPR014284">
    <property type="entry name" value="RNA_pol_sigma-70_dom"/>
</dbReference>
<comment type="caution">
    <text evidence="7">The sequence shown here is derived from an EMBL/GenBank/DDBJ whole genome shotgun (WGS) entry which is preliminary data.</text>
</comment>
<dbReference type="Pfam" id="PF04542">
    <property type="entry name" value="Sigma70_r2"/>
    <property type="match status" value="1"/>
</dbReference>
<accession>A0ABT8WWT0</accession>
<dbReference type="PANTHER" id="PTHR43133">
    <property type="entry name" value="RNA POLYMERASE ECF-TYPE SIGMA FACTO"/>
    <property type="match status" value="1"/>
</dbReference>
<keyword evidence="4" id="KW-0804">Transcription</keyword>
<dbReference type="SUPFAM" id="SSF88946">
    <property type="entry name" value="Sigma2 domain of RNA polymerase sigma factors"/>
    <property type="match status" value="1"/>
</dbReference>
<dbReference type="Proteomes" id="UP001176891">
    <property type="component" value="Unassembled WGS sequence"/>
</dbReference>
<evidence type="ECO:0000313" key="8">
    <source>
        <dbReference type="Proteomes" id="UP001176891"/>
    </source>
</evidence>
<keyword evidence="2" id="KW-0805">Transcription regulation</keyword>
<evidence type="ECO:0000256" key="4">
    <source>
        <dbReference type="ARBA" id="ARBA00023163"/>
    </source>
</evidence>
<dbReference type="SUPFAM" id="SSF88659">
    <property type="entry name" value="Sigma3 and sigma4 domains of RNA polymerase sigma factors"/>
    <property type="match status" value="1"/>
</dbReference>
<evidence type="ECO:0000259" key="5">
    <source>
        <dbReference type="Pfam" id="PF04542"/>
    </source>
</evidence>
<dbReference type="InterPro" id="IPR013249">
    <property type="entry name" value="RNA_pol_sigma70_r4_t2"/>
</dbReference>
<evidence type="ECO:0000313" key="7">
    <source>
        <dbReference type="EMBL" id="MDO5985810.1"/>
    </source>
</evidence>
<keyword evidence="3" id="KW-0731">Sigma factor</keyword>
<dbReference type="NCBIfam" id="TIGR02985">
    <property type="entry name" value="Sig70_bacteroi1"/>
    <property type="match status" value="1"/>
</dbReference>
<comment type="similarity">
    <text evidence="1">Belongs to the sigma-70 factor family. ECF subfamily.</text>
</comment>
<proteinExistence type="inferred from homology"/>
<evidence type="ECO:0000256" key="1">
    <source>
        <dbReference type="ARBA" id="ARBA00010641"/>
    </source>
</evidence>
<name>A0ABT8WWT0_9FLAO</name>
<sequence length="184" mass="21996">MTNADKKILKRLKKEDKKALTELYDSYWEILFLSSYNILKEREVCEEIIQDVFIDLWHNRAKLQIKISLKAYLYACTRYKVFAQIRKQKAIKVELFDDLKKRFQYTNPETKMMDKELVYQIEKTISTLPKKCRIVYKLSRNRQMSHKEIAEKLSISTKTVENHIGNALRVLKKSLGYTFSILFL</sequence>
<keyword evidence="8" id="KW-1185">Reference proteome</keyword>
<dbReference type="RefSeq" id="WP_303280356.1">
    <property type="nucleotide sequence ID" value="NZ_BAABCZ010000016.1"/>
</dbReference>
<dbReference type="Gene3D" id="1.10.1740.10">
    <property type="match status" value="1"/>
</dbReference>
<dbReference type="InterPro" id="IPR013324">
    <property type="entry name" value="RNA_pol_sigma_r3/r4-like"/>
</dbReference>
<dbReference type="EMBL" id="JAUOEM010000001">
    <property type="protein sequence ID" value="MDO5985810.1"/>
    <property type="molecule type" value="Genomic_DNA"/>
</dbReference>
<dbReference type="NCBIfam" id="TIGR02937">
    <property type="entry name" value="sigma70-ECF"/>
    <property type="match status" value="1"/>
</dbReference>
<dbReference type="InterPro" id="IPR014327">
    <property type="entry name" value="RNA_pol_sigma70_bacteroid"/>
</dbReference>
<evidence type="ECO:0000259" key="6">
    <source>
        <dbReference type="Pfam" id="PF08281"/>
    </source>
</evidence>
<dbReference type="InterPro" id="IPR039425">
    <property type="entry name" value="RNA_pol_sigma-70-like"/>
</dbReference>